<keyword evidence="1" id="KW-0732">Signal</keyword>
<dbReference type="EMBL" id="MU004193">
    <property type="protein sequence ID" value="KAF2492726.1"/>
    <property type="molecule type" value="Genomic_DNA"/>
</dbReference>
<keyword evidence="3" id="KW-1185">Reference proteome</keyword>
<sequence>MRLATFLLAGVAITAAIVNGLAIQKRTTAVTVYTLPSLLGTSTTLPSTSSCANLDDAWDEKIRSLVTVAGYRCDFYVNLDCKIVEDGDVLRYGWTRADMLPVRFDAKIRSVECGPY</sequence>
<dbReference type="Proteomes" id="UP000799750">
    <property type="component" value="Unassembled WGS sequence"/>
</dbReference>
<feature type="chain" id="PRO_5025599260" evidence="1">
    <location>
        <begin position="17"/>
        <end position="116"/>
    </location>
</feature>
<evidence type="ECO:0000313" key="3">
    <source>
        <dbReference type="Proteomes" id="UP000799750"/>
    </source>
</evidence>
<reference evidence="2" key="1">
    <citation type="journal article" date="2020" name="Stud. Mycol.">
        <title>101 Dothideomycetes genomes: a test case for predicting lifestyles and emergence of pathogens.</title>
        <authorList>
            <person name="Haridas S."/>
            <person name="Albert R."/>
            <person name="Binder M."/>
            <person name="Bloem J."/>
            <person name="Labutti K."/>
            <person name="Salamov A."/>
            <person name="Andreopoulos B."/>
            <person name="Baker S."/>
            <person name="Barry K."/>
            <person name="Bills G."/>
            <person name="Bluhm B."/>
            <person name="Cannon C."/>
            <person name="Castanera R."/>
            <person name="Culley D."/>
            <person name="Daum C."/>
            <person name="Ezra D."/>
            <person name="Gonzalez J."/>
            <person name="Henrissat B."/>
            <person name="Kuo A."/>
            <person name="Liang C."/>
            <person name="Lipzen A."/>
            <person name="Lutzoni F."/>
            <person name="Magnuson J."/>
            <person name="Mondo S."/>
            <person name="Nolan M."/>
            <person name="Ohm R."/>
            <person name="Pangilinan J."/>
            <person name="Park H.-J."/>
            <person name="Ramirez L."/>
            <person name="Alfaro M."/>
            <person name="Sun H."/>
            <person name="Tritt A."/>
            <person name="Yoshinaga Y."/>
            <person name="Zwiers L.-H."/>
            <person name="Turgeon B."/>
            <person name="Goodwin S."/>
            <person name="Spatafora J."/>
            <person name="Crous P."/>
            <person name="Grigoriev I."/>
        </authorList>
    </citation>
    <scope>NUCLEOTIDE SEQUENCE</scope>
    <source>
        <strain evidence="2">CBS 269.34</strain>
    </source>
</reference>
<accession>A0A6A6QL13</accession>
<feature type="signal peptide" evidence="1">
    <location>
        <begin position="1"/>
        <end position="16"/>
    </location>
</feature>
<organism evidence="2 3">
    <name type="scientific">Lophium mytilinum</name>
    <dbReference type="NCBI Taxonomy" id="390894"/>
    <lineage>
        <taxon>Eukaryota</taxon>
        <taxon>Fungi</taxon>
        <taxon>Dikarya</taxon>
        <taxon>Ascomycota</taxon>
        <taxon>Pezizomycotina</taxon>
        <taxon>Dothideomycetes</taxon>
        <taxon>Pleosporomycetidae</taxon>
        <taxon>Mytilinidiales</taxon>
        <taxon>Mytilinidiaceae</taxon>
        <taxon>Lophium</taxon>
    </lineage>
</organism>
<evidence type="ECO:0000256" key="1">
    <source>
        <dbReference type="SAM" id="SignalP"/>
    </source>
</evidence>
<gene>
    <name evidence="2" type="ORF">BU16DRAFT_620061</name>
</gene>
<protein>
    <submittedName>
        <fullName evidence="2">Uncharacterized protein</fullName>
    </submittedName>
</protein>
<evidence type="ECO:0000313" key="2">
    <source>
        <dbReference type="EMBL" id="KAF2492726.1"/>
    </source>
</evidence>
<dbReference type="AlphaFoldDB" id="A0A6A6QL13"/>
<name>A0A6A6QL13_9PEZI</name>
<proteinExistence type="predicted"/>
<dbReference type="OrthoDB" id="3786098at2759"/>